<feature type="binding site" evidence="4">
    <location>
        <begin position="333"/>
        <end position="334"/>
    </location>
    <ligand>
        <name>FMN</name>
        <dbReference type="ChEBI" id="CHEBI:58210"/>
    </ligand>
</feature>
<feature type="binding site" evidence="4">
    <location>
        <position position="282"/>
    </location>
    <ligand>
        <name>glyoxylate</name>
        <dbReference type="ChEBI" id="CHEBI:36655"/>
    </ligand>
</feature>
<sequence>MSERTRRQFLEVAGAAAATAVLAPSALASGRVTPVRAAPELPLPALPLGPTAPYSSYQSEIYIGGMGLGTKPPFTTNLAGLEAAAARVLPESARRHLIAAAGGAAAADANVRALDAWRIVPRMFIDREKRDLRTSLLGVTMPTPIILGPVGRQALAHADAEAGSARAAAGLGLTYVHSAQASTPVEGIAAGAPTAPSGSRWFAVDWPDGAPDVALLRRARLAGCTHLVLAPPQPGGSWSALAQIRSAWSGPIVLSGIQNVADARDAVSRGLDGIVVSNERGRRGAKPAGTIDILPRIADAVGSRVPVLFGSGVRTGTDVYRALALGADAVVVGRPYVHGLALGGEGGVRHMLRTLIAELDITLAIAGVASRRDLDPGALVRS</sequence>
<dbReference type="RefSeq" id="WP_354698233.1">
    <property type="nucleotide sequence ID" value="NZ_CP114014.1"/>
</dbReference>
<keyword evidence="4" id="KW-0285">Flavoprotein</keyword>
<keyword evidence="4" id="KW-0288">FMN</keyword>
<dbReference type="InterPro" id="IPR012133">
    <property type="entry name" value="Alpha-hydoxy_acid_DH_FMN"/>
</dbReference>
<dbReference type="GO" id="GO:0010181">
    <property type="term" value="F:FMN binding"/>
    <property type="evidence" value="ECO:0007669"/>
    <property type="project" value="InterPro"/>
</dbReference>
<dbReference type="Pfam" id="PF01070">
    <property type="entry name" value="FMN_dh"/>
    <property type="match status" value="2"/>
</dbReference>
<reference evidence="6" key="1">
    <citation type="submission" date="2022-12" db="EMBL/GenBank/DDBJ databases">
        <title>Paraconexibacter alkalitolerans sp. nov. and Baekduia alba sp. nov., isolated from soil and emended description of the genera Paraconexibacter (Chun et al., 2020) and Baekduia (An et al., 2020).</title>
        <authorList>
            <person name="Vieira S."/>
            <person name="Huber K.J."/>
            <person name="Geppert A."/>
            <person name="Wolf J."/>
            <person name="Neumann-Schaal M."/>
            <person name="Muesken M."/>
            <person name="Overmann J."/>
        </authorList>
    </citation>
    <scope>NUCLEOTIDE SEQUENCE</scope>
    <source>
        <strain evidence="6">AEG42_29</strain>
    </source>
</reference>
<proteinExistence type="inferred from homology"/>
<dbReference type="PIRSF" id="PIRSF000138">
    <property type="entry name" value="Al-hdrx_acd_dh"/>
    <property type="match status" value="1"/>
</dbReference>
<feature type="binding site" evidence="4">
    <location>
        <position position="277"/>
    </location>
    <ligand>
        <name>FMN</name>
        <dbReference type="ChEBI" id="CHEBI:58210"/>
    </ligand>
</feature>
<evidence type="ECO:0000256" key="1">
    <source>
        <dbReference type="ARBA" id="ARBA00001917"/>
    </source>
</evidence>
<dbReference type="InterPro" id="IPR000262">
    <property type="entry name" value="FMN-dep_DH"/>
</dbReference>
<dbReference type="AlphaFoldDB" id="A0AAU7AZI8"/>
<dbReference type="GO" id="GO:0016491">
    <property type="term" value="F:oxidoreductase activity"/>
    <property type="evidence" value="ECO:0007669"/>
    <property type="project" value="UniProtKB-KW"/>
</dbReference>
<dbReference type="InterPro" id="IPR006311">
    <property type="entry name" value="TAT_signal"/>
</dbReference>
<dbReference type="KEGG" id="parq:DSM112329_03899"/>
<dbReference type="InterPro" id="IPR013785">
    <property type="entry name" value="Aldolase_TIM"/>
</dbReference>
<dbReference type="PANTHER" id="PTHR10578:SF143">
    <property type="entry name" value="FMN-DEPENDENT ALPHA-HYDROXY ACID DEHYDROGENASE PB1A11.03"/>
    <property type="match status" value="1"/>
</dbReference>
<comment type="cofactor">
    <cofactor evidence="1">
        <name>FMN</name>
        <dbReference type="ChEBI" id="CHEBI:58210"/>
    </cofactor>
</comment>
<feature type="binding site" evidence="4">
    <location>
        <position position="178"/>
    </location>
    <ligand>
        <name>FMN</name>
        <dbReference type="ChEBI" id="CHEBI:58210"/>
    </ligand>
</feature>
<dbReference type="PANTHER" id="PTHR10578">
    <property type="entry name" value="S -2-HYDROXY-ACID OXIDASE-RELATED"/>
    <property type="match status" value="1"/>
</dbReference>
<accession>A0AAU7AZI8</accession>
<feature type="domain" description="FMN hydroxy acid dehydrogenase" evidence="5">
    <location>
        <begin position="70"/>
        <end position="382"/>
    </location>
</feature>
<organism evidence="6">
    <name type="scientific">Paraconexibacter sp. AEG42_29</name>
    <dbReference type="NCBI Taxonomy" id="2997339"/>
    <lineage>
        <taxon>Bacteria</taxon>
        <taxon>Bacillati</taxon>
        <taxon>Actinomycetota</taxon>
        <taxon>Thermoleophilia</taxon>
        <taxon>Solirubrobacterales</taxon>
        <taxon>Paraconexibacteraceae</taxon>
        <taxon>Paraconexibacter</taxon>
    </lineage>
</organism>
<evidence type="ECO:0000256" key="4">
    <source>
        <dbReference type="PIRSR" id="PIRSR000138-2"/>
    </source>
</evidence>
<evidence type="ECO:0000256" key="3">
    <source>
        <dbReference type="ARBA" id="ARBA00024042"/>
    </source>
</evidence>
<gene>
    <name evidence="6" type="primary">lldD</name>
    <name evidence="6" type="ORF">DSM112329_03899</name>
</gene>
<dbReference type="PROSITE" id="PS51318">
    <property type="entry name" value="TAT"/>
    <property type="match status" value="1"/>
</dbReference>
<dbReference type="EC" id="1.1.-.-" evidence="6"/>
<dbReference type="SUPFAM" id="SSF51395">
    <property type="entry name" value="FMN-linked oxidoreductases"/>
    <property type="match status" value="1"/>
</dbReference>
<dbReference type="EMBL" id="CP114014">
    <property type="protein sequence ID" value="XAY07021.1"/>
    <property type="molecule type" value="Genomic_DNA"/>
</dbReference>
<evidence type="ECO:0000313" key="6">
    <source>
        <dbReference type="EMBL" id="XAY07021.1"/>
    </source>
</evidence>
<dbReference type="PROSITE" id="PS51349">
    <property type="entry name" value="FMN_HYDROXY_ACID_DH_2"/>
    <property type="match status" value="1"/>
</dbReference>
<feature type="binding site" evidence="4">
    <location>
        <begin position="149"/>
        <end position="151"/>
    </location>
    <ligand>
        <name>FMN</name>
        <dbReference type="ChEBI" id="CHEBI:58210"/>
    </ligand>
</feature>
<name>A0AAU7AZI8_9ACTN</name>
<evidence type="ECO:0000259" key="5">
    <source>
        <dbReference type="PROSITE" id="PS51349"/>
    </source>
</evidence>
<comment type="similarity">
    <text evidence="3">Belongs to the FMN-dependent alpha-hydroxy acid dehydrogenase family.</text>
</comment>
<dbReference type="Gene3D" id="3.20.20.70">
    <property type="entry name" value="Aldolase class I"/>
    <property type="match status" value="1"/>
</dbReference>
<evidence type="ECO:0000256" key="2">
    <source>
        <dbReference type="ARBA" id="ARBA00023002"/>
    </source>
</evidence>
<protein>
    <submittedName>
        <fullName evidence="6">L-lactate dehydrogenase</fullName>
        <ecNumber evidence="6">1.1.-.-</ecNumber>
    </submittedName>
</protein>
<dbReference type="InterPro" id="IPR037396">
    <property type="entry name" value="FMN_HAD"/>
</dbReference>
<keyword evidence="2 6" id="KW-0560">Oxidoreductase</keyword>